<keyword evidence="1" id="KW-0732">Signal</keyword>
<proteinExistence type="predicted"/>
<keyword evidence="4" id="KW-1185">Reference proteome</keyword>
<organism evidence="3 4">
    <name type="scientific">Mucilaginibacter corticis</name>
    <dbReference type="NCBI Taxonomy" id="2597670"/>
    <lineage>
        <taxon>Bacteria</taxon>
        <taxon>Pseudomonadati</taxon>
        <taxon>Bacteroidota</taxon>
        <taxon>Sphingobacteriia</taxon>
        <taxon>Sphingobacteriales</taxon>
        <taxon>Sphingobacteriaceae</taxon>
        <taxon>Mucilaginibacter</taxon>
    </lineage>
</organism>
<dbReference type="Proteomes" id="UP000318733">
    <property type="component" value="Unassembled WGS sequence"/>
</dbReference>
<dbReference type="EMBL" id="VLPK01000005">
    <property type="protein sequence ID" value="TSJ37307.1"/>
    <property type="molecule type" value="Genomic_DNA"/>
</dbReference>
<gene>
    <name evidence="3" type="ORF">FO440_21330</name>
</gene>
<evidence type="ECO:0000313" key="3">
    <source>
        <dbReference type="EMBL" id="TSJ37307.1"/>
    </source>
</evidence>
<dbReference type="InterPro" id="IPR027843">
    <property type="entry name" value="DUF4440"/>
</dbReference>
<evidence type="ECO:0000256" key="1">
    <source>
        <dbReference type="SAM" id="SignalP"/>
    </source>
</evidence>
<feature type="domain" description="DUF4440" evidence="2">
    <location>
        <begin position="28"/>
        <end position="134"/>
    </location>
</feature>
<reference evidence="3 4" key="1">
    <citation type="submission" date="2019-07" db="EMBL/GenBank/DDBJ databases">
        <authorList>
            <person name="Huq M.A."/>
        </authorList>
    </citation>
    <scope>NUCLEOTIDE SEQUENCE [LARGE SCALE GENOMIC DNA]</scope>
    <source>
        <strain evidence="3 4">MAH-19</strain>
    </source>
</reference>
<name>A0A556MBK0_9SPHI</name>
<dbReference type="SUPFAM" id="SSF54427">
    <property type="entry name" value="NTF2-like"/>
    <property type="match status" value="1"/>
</dbReference>
<dbReference type="Gene3D" id="3.10.450.50">
    <property type="match status" value="1"/>
</dbReference>
<evidence type="ECO:0000259" key="2">
    <source>
        <dbReference type="Pfam" id="PF14534"/>
    </source>
</evidence>
<dbReference type="OrthoDB" id="5383110at2"/>
<protein>
    <submittedName>
        <fullName evidence="3">Nuclear transport factor 2 family protein</fullName>
    </submittedName>
</protein>
<dbReference type="InterPro" id="IPR032710">
    <property type="entry name" value="NTF2-like_dom_sf"/>
</dbReference>
<evidence type="ECO:0000313" key="4">
    <source>
        <dbReference type="Proteomes" id="UP000318733"/>
    </source>
</evidence>
<dbReference type="Pfam" id="PF14534">
    <property type="entry name" value="DUF4440"/>
    <property type="match status" value="1"/>
</dbReference>
<sequence>MKRLIGTLLICFVFAGSAFAQSADEKAIASQIETLRKAMIAGDKASLNDVTSDQLSYGHSFDMVQNKAQFIDGLATGKFAFTKIDIKDQKICVDGNTAIVRHKIFADTNDKGKTMTIALGALEVWKKINNKWLLYARQGYKLPNQPK</sequence>
<dbReference type="AlphaFoldDB" id="A0A556MBK0"/>
<comment type="caution">
    <text evidence="3">The sequence shown here is derived from an EMBL/GenBank/DDBJ whole genome shotgun (WGS) entry which is preliminary data.</text>
</comment>
<accession>A0A556MBK0</accession>
<feature type="signal peptide" evidence="1">
    <location>
        <begin position="1"/>
        <end position="22"/>
    </location>
</feature>
<dbReference type="RefSeq" id="WP_144250342.1">
    <property type="nucleotide sequence ID" value="NZ_VLPK01000005.1"/>
</dbReference>
<feature type="chain" id="PRO_5022008032" evidence="1">
    <location>
        <begin position="23"/>
        <end position="147"/>
    </location>
</feature>